<proteinExistence type="predicted"/>
<dbReference type="AlphaFoldDB" id="A0A0E9U3E1"/>
<name>A0A0E9U3E1_ANGAN</name>
<evidence type="ECO:0000313" key="1">
    <source>
        <dbReference type="EMBL" id="JAH60237.1"/>
    </source>
</evidence>
<sequence>MFPLKRFVCLNSEKVCSVMTNVITFP</sequence>
<organism evidence="1">
    <name type="scientific">Anguilla anguilla</name>
    <name type="common">European freshwater eel</name>
    <name type="synonym">Muraena anguilla</name>
    <dbReference type="NCBI Taxonomy" id="7936"/>
    <lineage>
        <taxon>Eukaryota</taxon>
        <taxon>Metazoa</taxon>
        <taxon>Chordata</taxon>
        <taxon>Craniata</taxon>
        <taxon>Vertebrata</taxon>
        <taxon>Euteleostomi</taxon>
        <taxon>Actinopterygii</taxon>
        <taxon>Neopterygii</taxon>
        <taxon>Teleostei</taxon>
        <taxon>Anguilliformes</taxon>
        <taxon>Anguillidae</taxon>
        <taxon>Anguilla</taxon>
    </lineage>
</organism>
<accession>A0A0E9U3E1</accession>
<reference evidence="1" key="1">
    <citation type="submission" date="2014-11" db="EMBL/GenBank/DDBJ databases">
        <authorList>
            <person name="Amaro Gonzalez C."/>
        </authorList>
    </citation>
    <scope>NUCLEOTIDE SEQUENCE</scope>
</reference>
<dbReference type="EMBL" id="GBXM01048340">
    <property type="protein sequence ID" value="JAH60237.1"/>
    <property type="molecule type" value="Transcribed_RNA"/>
</dbReference>
<protein>
    <submittedName>
        <fullName evidence="1">Uncharacterized protein</fullName>
    </submittedName>
</protein>
<reference evidence="1" key="2">
    <citation type="journal article" date="2015" name="Fish Shellfish Immunol.">
        <title>Early steps in the European eel (Anguilla anguilla)-Vibrio vulnificus interaction in the gills: Role of the RtxA13 toxin.</title>
        <authorList>
            <person name="Callol A."/>
            <person name="Pajuelo D."/>
            <person name="Ebbesson L."/>
            <person name="Teles M."/>
            <person name="MacKenzie S."/>
            <person name="Amaro C."/>
        </authorList>
    </citation>
    <scope>NUCLEOTIDE SEQUENCE</scope>
</reference>